<feature type="domain" description="Peptidase M16 C-terminal" evidence="11">
    <location>
        <begin position="705"/>
        <end position="867"/>
    </location>
</feature>
<dbReference type="Proteomes" id="UP000035287">
    <property type="component" value="Chromosome"/>
</dbReference>
<sequence>MDPATPVAAAATHAKPSQSGLPPFEQMLAQSDLPPDPAMRFGRLPNGLSYVIRPNATPAGTAEVRLRFDVGSLDESAEEQGYAHFVEHMAFNGSTNVPEGEMIALLERKGLAFGADTNASTGFVSTTYKLSLPRNDADLLDTALMLMRETASELTFNDAAVDRERGIVLSERREGNTYGFVNFVDKIAFESPDASYPDRLPIGTLETLNAANGTNLKAFWQRNYRPEMAQLMVIGDFAPDAVEAEIRKRFASWQAPDAPVTQRSYGTVDLAREPAVDIHLNPALPENVTVTRQGAFDPAPDTLEKRKQDVLAYLGHAIINRRLVRLARQEEPPFKSASIGSEDVFRIGRITRLSVNTTEGGWERGLTAAATEYRRAMAGGFSQAEVAEQVAKFRTSLEDAAAGEATRSNRALIAVLEDFFDEGKVPTLPSTGLDRFNELSSEITPENVLAALKKVSVPLDNGMLRFSGKTEPTGGAGAIRAAWVNAMQAPMTDVSPPEAESFAYGDFGPAGTVVSDVREPIYGIRTITFANNVRLNLKTNDLSKDRVFVRVSLDGGYLLSTRDNPRAVELVPWMPRGGLGKHSADELDSILAGKSVALDFGPAGDSFVSTRVTTPRDLDLQLQLLTAFVTDPGWRPEAISAYRNSLPDRFARMEATPSAAMSTHQLAVIADGDPRFTTAPIEFYQALDFSDGREAITDRLDHGAIEIALVGDFDEDAAIADVARTFGALPEREAEFRDRTAARERSFTARRGPVFLRHDGEPDQALIRVFFPTTDDADPELTATLELLEAVTQIELNQEIREKLGQTYSPGVGSSMSRTYDDFGFFLLNIGVDMSQVPATMAEVDSTLATMRDAPVPDDILQRARQPLLEKYDNALKTNGTWLNLADRAQSQPDRVERFAQYRTRIMSITAEDLQAAARRWLPEGGSVDLIAIPRAAAEPDLP</sequence>
<dbReference type="PROSITE" id="PS00143">
    <property type="entry name" value="INSULINASE"/>
    <property type="match status" value="1"/>
</dbReference>
<evidence type="ECO:0000313" key="13">
    <source>
        <dbReference type="Proteomes" id="UP000035287"/>
    </source>
</evidence>
<dbReference type="GO" id="GO:0004222">
    <property type="term" value="F:metalloendopeptidase activity"/>
    <property type="evidence" value="ECO:0007669"/>
    <property type="project" value="InterPro"/>
</dbReference>
<evidence type="ECO:0000256" key="9">
    <source>
        <dbReference type="SAM" id="MobiDB-lite"/>
    </source>
</evidence>
<evidence type="ECO:0000256" key="5">
    <source>
        <dbReference type="ARBA" id="ARBA00022801"/>
    </source>
</evidence>
<evidence type="ECO:0000259" key="11">
    <source>
        <dbReference type="Pfam" id="PF05193"/>
    </source>
</evidence>
<dbReference type="InterPro" id="IPR050626">
    <property type="entry name" value="Peptidase_M16"/>
</dbReference>
<feature type="domain" description="Peptidase M16 C-terminal" evidence="11">
    <location>
        <begin position="214"/>
        <end position="391"/>
    </location>
</feature>
<dbReference type="Pfam" id="PF05193">
    <property type="entry name" value="Peptidase_M16_C"/>
    <property type="match status" value="2"/>
</dbReference>
<evidence type="ECO:0000313" key="12">
    <source>
        <dbReference type="EMBL" id="AKM11502.1"/>
    </source>
</evidence>
<dbReference type="STRING" id="1348774.AB433_03180"/>
<evidence type="ECO:0000256" key="6">
    <source>
        <dbReference type="ARBA" id="ARBA00022833"/>
    </source>
</evidence>
<dbReference type="PANTHER" id="PTHR43690:SF17">
    <property type="entry name" value="PROTEIN YHJJ"/>
    <property type="match status" value="1"/>
</dbReference>
<dbReference type="InterPro" id="IPR007863">
    <property type="entry name" value="Peptidase_M16_C"/>
</dbReference>
<evidence type="ECO:0000256" key="1">
    <source>
        <dbReference type="ARBA" id="ARBA00001947"/>
    </source>
</evidence>
<reference evidence="12 13" key="1">
    <citation type="submission" date="2015-06" db="EMBL/GenBank/DDBJ databases">
        <authorList>
            <person name="Zeng Y."/>
            <person name="Huang Y."/>
        </authorList>
    </citation>
    <scope>NUCLEOTIDE SEQUENCE [LARGE SCALE GENOMIC DNA]</scope>
    <source>
        <strain evidence="12 13">PQ-2</strain>
    </source>
</reference>
<dbReference type="SUPFAM" id="SSF63411">
    <property type="entry name" value="LuxS/MPP-like metallohydrolase"/>
    <property type="match status" value="3"/>
</dbReference>
<keyword evidence="7" id="KW-0482">Metalloprotease</keyword>
<keyword evidence="3" id="KW-0645">Protease</keyword>
<keyword evidence="6" id="KW-0862">Zinc</keyword>
<dbReference type="AlphaFoldDB" id="A0A0G3XJW7"/>
<feature type="domain" description="Peptidase M16 N-terminal" evidence="10">
    <location>
        <begin position="51"/>
        <end position="176"/>
    </location>
</feature>
<feature type="compositionally biased region" description="Low complexity" evidence="9">
    <location>
        <begin position="1"/>
        <end position="14"/>
    </location>
</feature>
<proteinExistence type="inferred from homology"/>
<comment type="similarity">
    <text evidence="2 8">Belongs to the peptidase M16 family.</text>
</comment>
<evidence type="ECO:0000256" key="4">
    <source>
        <dbReference type="ARBA" id="ARBA00022723"/>
    </source>
</evidence>
<keyword evidence="4" id="KW-0479">Metal-binding</keyword>
<dbReference type="Pfam" id="PF00675">
    <property type="entry name" value="Peptidase_M16"/>
    <property type="match status" value="1"/>
</dbReference>
<dbReference type="EMBL" id="CP011770">
    <property type="protein sequence ID" value="AKM11502.1"/>
    <property type="molecule type" value="Genomic_DNA"/>
</dbReference>
<dbReference type="Gene3D" id="3.30.830.10">
    <property type="entry name" value="Metalloenzyme, LuxS/M16 peptidase-like"/>
    <property type="match status" value="4"/>
</dbReference>
<dbReference type="InterPro" id="IPR011249">
    <property type="entry name" value="Metalloenz_LuxS/M16"/>
</dbReference>
<feature type="region of interest" description="Disordered" evidence="9">
    <location>
        <begin position="1"/>
        <end position="25"/>
    </location>
</feature>
<accession>A0A0G3XJW7</accession>
<evidence type="ECO:0000256" key="8">
    <source>
        <dbReference type="RuleBase" id="RU004447"/>
    </source>
</evidence>
<protein>
    <submittedName>
        <fullName evidence="12">Peptidase M16</fullName>
    </submittedName>
</protein>
<dbReference type="InterPro" id="IPR011765">
    <property type="entry name" value="Pept_M16_N"/>
</dbReference>
<dbReference type="GO" id="GO:0046872">
    <property type="term" value="F:metal ion binding"/>
    <property type="evidence" value="ECO:0007669"/>
    <property type="project" value="UniProtKB-KW"/>
</dbReference>
<dbReference type="GO" id="GO:0006508">
    <property type="term" value="P:proteolysis"/>
    <property type="evidence" value="ECO:0007669"/>
    <property type="project" value="UniProtKB-KW"/>
</dbReference>
<organism evidence="12 13">
    <name type="scientific">Croceicoccus naphthovorans</name>
    <dbReference type="NCBI Taxonomy" id="1348774"/>
    <lineage>
        <taxon>Bacteria</taxon>
        <taxon>Pseudomonadati</taxon>
        <taxon>Pseudomonadota</taxon>
        <taxon>Alphaproteobacteria</taxon>
        <taxon>Sphingomonadales</taxon>
        <taxon>Erythrobacteraceae</taxon>
        <taxon>Croceicoccus</taxon>
    </lineage>
</organism>
<keyword evidence="5" id="KW-0378">Hydrolase</keyword>
<comment type="cofactor">
    <cofactor evidence="1">
        <name>Zn(2+)</name>
        <dbReference type="ChEBI" id="CHEBI:29105"/>
    </cofactor>
</comment>
<dbReference type="PANTHER" id="PTHR43690">
    <property type="entry name" value="NARDILYSIN"/>
    <property type="match status" value="1"/>
</dbReference>
<evidence type="ECO:0000256" key="7">
    <source>
        <dbReference type="ARBA" id="ARBA00023049"/>
    </source>
</evidence>
<evidence type="ECO:0000256" key="2">
    <source>
        <dbReference type="ARBA" id="ARBA00007261"/>
    </source>
</evidence>
<dbReference type="PATRIC" id="fig|1348774.3.peg.667"/>
<evidence type="ECO:0000259" key="10">
    <source>
        <dbReference type="Pfam" id="PF00675"/>
    </source>
</evidence>
<keyword evidence="13" id="KW-1185">Reference proteome</keyword>
<dbReference type="KEGG" id="cna:AB433_03180"/>
<dbReference type="InterPro" id="IPR001431">
    <property type="entry name" value="Pept_M16_Zn_BS"/>
</dbReference>
<evidence type="ECO:0000256" key="3">
    <source>
        <dbReference type="ARBA" id="ARBA00022670"/>
    </source>
</evidence>
<name>A0A0G3XJW7_9SPHN</name>
<gene>
    <name evidence="12" type="ORF">AB433_03180</name>
</gene>